<sequence>MLKSITLFLNFLLAAVLIFGPNLHARAEISSKAPDPAQGLLEKSLTLIELNRELDRIREQQADIALKIKQTDVRISDRENSLQQQKQRTGALLRSVYTGERQSLWTVMLQVRSWTEALEIMDLFGIIMKQDRQTMDSYASSARQLRMDKQSLEQQQVSLSSLEDRLTLQKNRLQTVQSEVDQELAGNPDAEALRSLMENMSNYWLEKGQALFKSYFRALAQAMKDFPELLQDSSQELSLESMNYKVIVKDEELNKFLRRKNDLFQNIDFRFEQGQLIASGSKDGMDVLIAGHYTVLQKPKNVISFHIDRLEFNGLELPDTTRSDFENKFDLGFYPQKIMSVFKAKNVRIEPGVLTVQLDLAL</sequence>
<comment type="caution">
    <text evidence="2">The sequence shown here is derived from an EMBL/GenBank/DDBJ whole genome shotgun (WGS) entry which is preliminary data.</text>
</comment>
<dbReference type="Proteomes" id="UP001597541">
    <property type="component" value="Unassembled WGS sequence"/>
</dbReference>
<dbReference type="EMBL" id="JBHUME010000007">
    <property type="protein sequence ID" value="MFD2612784.1"/>
    <property type="molecule type" value="Genomic_DNA"/>
</dbReference>
<gene>
    <name evidence="2" type="ORF">ACFSUF_10160</name>
</gene>
<evidence type="ECO:0000256" key="1">
    <source>
        <dbReference type="SAM" id="Coils"/>
    </source>
</evidence>
<proteinExistence type="predicted"/>
<name>A0ABW5PE85_9BACL</name>
<dbReference type="Gene3D" id="6.10.250.3150">
    <property type="match status" value="1"/>
</dbReference>
<feature type="coiled-coil region" evidence="1">
    <location>
        <begin position="135"/>
        <end position="179"/>
    </location>
</feature>
<keyword evidence="1" id="KW-0175">Coiled coil</keyword>
<protein>
    <recommendedName>
        <fullName evidence="4">Membrane-bound metallopeptidase</fullName>
    </recommendedName>
</protein>
<reference evidence="3" key="1">
    <citation type="journal article" date="2019" name="Int. J. Syst. Evol. Microbiol.">
        <title>The Global Catalogue of Microorganisms (GCM) 10K type strain sequencing project: providing services to taxonomists for standard genome sequencing and annotation.</title>
        <authorList>
            <consortium name="The Broad Institute Genomics Platform"/>
            <consortium name="The Broad Institute Genome Sequencing Center for Infectious Disease"/>
            <person name="Wu L."/>
            <person name="Ma J."/>
        </authorList>
    </citation>
    <scope>NUCLEOTIDE SEQUENCE [LARGE SCALE GENOMIC DNA]</scope>
    <source>
        <strain evidence="3">KCTC 3950</strain>
    </source>
</reference>
<dbReference type="RefSeq" id="WP_377602577.1">
    <property type="nucleotide sequence ID" value="NZ_JBHUME010000007.1"/>
</dbReference>
<accession>A0ABW5PE85</accession>
<evidence type="ECO:0000313" key="3">
    <source>
        <dbReference type="Proteomes" id="UP001597541"/>
    </source>
</evidence>
<evidence type="ECO:0008006" key="4">
    <source>
        <dbReference type="Google" id="ProtNLM"/>
    </source>
</evidence>
<organism evidence="2 3">
    <name type="scientific">Paenibacillus gansuensis</name>
    <dbReference type="NCBI Taxonomy" id="306542"/>
    <lineage>
        <taxon>Bacteria</taxon>
        <taxon>Bacillati</taxon>
        <taxon>Bacillota</taxon>
        <taxon>Bacilli</taxon>
        <taxon>Bacillales</taxon>
        <taxon>Paenibacillaceae</taxon>
        <taxon>Paenibacillus</taxon>
    </lineage>
</organism>
<evidence type="ECO:0000313" key="2">
    <source>
        <dbReference type="EMBL" id="MFD2612784.1"/>
    </source>
</evidence>
<keyword evidence="3" id="KW-1185">Reference proteome</keyword>
<feature type="coiled-coil region" evidence="1">
    <location>
        <begin position="40"/>
        <end position="67"/>
    </location>
</feature>